<proteinExistence type="predicted"/>
<dbReference type="Proteomes" id="UP000813463">
    <property type="component" value="Chromosome 3"/>
</dbReference>
<protein>
    <recommendedName>
        <fullName evidence="3">Small-subunit processome Utp12 domain-containing protein</fullName>
    </recommendedName>
</protein>
<feature type="compositionally biased region" description="Acidic residues" evidence="2">
    <location>
        <begin position="588"/>
        <end position="616"/>
    </location>
</feature>
<feature type="repeat" description="WD" evidence="1">
    <location>
        <begin position="13"/>
        <end position="42"/>
    </location>
</feature>
<name>A0A9R0IFN6_SPIOL</name>
<dbReference type="KEGG" id="soe:110788059"/>
<dbReference type="PANTHER" id="PTHR45290">
    <property type="entry name" value="OS03G0300300 PROTEIN"/>
    <property type="match status" value="1"/>
</dbReference>
<evidence type="ECO:0000256" key="2">
    <source>
        <dbReference type="SAM" id="MobiDB-lite"/>
    </source>
</evidence>
<organism evidence="4 5">
    <name type="scientific">Spinacia oleracea</name>
    <name type="common">Spinach</name>
    <dbReference type="NCBI Taxonomy" id="3562"/>
    <lineage>
        <taxon>Eukaryota</taxon>
        <taxon>Viridiplantae</taxon>
        <taxon>Streptophyta</taxon>
        <taxon>Embryophyta</taxon>
        <taxon>Tracheophyta</taxon>
        <taxon>Spermatophyta</taxon>
        <taxon>Magnoliopsida</taxon>
        <taxon>eudicotyledons</taxon>
        <taxon>Gunneridae</taxon>
        <taxon>Pentapetalae</taxon>
        <taxon>Caryophyllales</taxon>
        <taxon>Chenopodiaceae</taxon>
        <taxon>Chenopodioideae</taxon>
        <taxon>Anserineae</taxon>
        <taxon>Spinacia</taxon>
    </lineage>
</organism>
<evidence type="ECO:0000313" key="5">
    <source>
        <dbReference type="RefSeq" id="XP_021848398.1"/>
    </source>
</evidence>
<dbReference type="GeneID" id="110788059"/>
<evidence type="ECO:0000313" key="4">
    <source>
        <dbReference type="Proteomes" id="UP000813463"/>
    </source>
</evidence>
<keyword evidence="4" id="KW-1185">Reference proteome</keyword>
<dbReference type="Gene3D" id="2.130.10.10">
    <property type="entry name" value="YVTN repeat-like/Quinoprotein amine dehydrogenase"/>
    <property type="match status" value="1"/>
</dbReference>
<dbReference type="RefSeq" id="XP_021848398.1">
    <property type="nucleotide sequence ID" value="XM_021992706.2"/>
</dbReference>
<dbReference type="InterPro" id="IPR001680">
    <property type="entry name" value="WD40_rpt"/>
</dbReference>
<keyword evidence="1" id="KW-0853">WD repeat</keyword>
<accession>A0A9R0IFN6</accession>
<dbReference type="SMART" id="SM00320">
    <property type="entry name" value="WD40"/>
    <property type="match status" value="4"/>
</dbReference>
<dbReference type="PANTHER" id="PTHR45290:SF1">
    <property type="entry name" value="OS03G0300300 PROTEIN"/>
    <property type="match status" value="1"/>
</dbReference>
<sequence length="616" mass="67463">MGSSNIRDVLTCFSPSLDFFATTSGDGRIKIWDTLKGQLQTEFSDIQLTEEANLFAKPEKRGHLSIDYTCMKWVSFDKKKKRKLNTSLLVLGTGSGDVLALDVSAGQLKWKINDCHPGGVTAIAFASRGSCLYTTGADGMVCEVDPTTGNLLRNFKASAKPVSSMCVSPDGKTIATAASQMKIFGPDHKKIQKFTGHPGAVRCMTLSEDGKYMFSSAVGERYVAVWRVDGSKKQSAICALAMEHPSVYLDCRYVDNSDADGAGFYVVAISELGVCYFWYGKDIEELRKAKPTRISLSVEDAYEKNHKGASAAIYAAKIQSTADAAAVSMFLAHGFLIKPSFEKILVRHGEDIQINTSKNGLLLPFSQTRKTKKQLELQTGATALDRANAEGALHPVPKVLDHDRMKQDQSIKLDNNKVESVGTTAHFDVPGVDYTACPMENRLKTLGIISDFDSTTAKSIRTSSLLKDIDIETVLPLKKMRAIILSMPPTDASKILNILVDMWQARSSSGKFVLPWIYNILVHHGHQILSQEPENTTISCLYKIAKSKGSATQSLLQLSGRLQLVTAQIDKATQLKTQPSLPENEMIGSEDEDEDVDEVLFGEEDESPSSSEDNDD</sequence>
<reference evidence="4" key="1">
    <citation type="journal article" date="2021" name="Nat. Commun.">
        <title>Genomic analyses provide insights into spinach domestication and the genetic basis of agronomic traits.</title>
        <authorList>
            <person name="Cai X."/>
            <person name="Sun X."/>
            <person name="Xu C."/>
            <person name="Sun H."/>
            <person name="Wang X."/>
            <person name="Ge C."/>
            <person name="Zhang Z."/>
            <person name="Wang Q."/>
            <person name="Fei Z."/>
            <person name="Jiao C."/>
            <person name="Wang Q."/>
        </authorList>
    </citation>
    <scope>NUCLEOTIDE SEQUENCE [LARGE SCALE GENOMIC DNA]</scope>
    <source>
        <strain evidence="4">cv. Varoflay</strain>
    </source>
</reference>
<dbReference type="SUPFAM" id="SSF50978">
    <property type="entry name" value="WD40 repeat-like"/>
    <property type="match status" value="1"/>
</dbReference>
<evidence type="ECO:0000259" key="3">
    <source>
        <dbReference type="Pfam" id="PF04003"/>
    </source>
</evidence>
<dbReference type="InterPro" id="IPR007148">
    <property type="entry name" value="SSU_processome_Utp12"/>
</dbReference>
<gene>
    <name evidence="5" type="primary">LOC110788059</name>
</gene>
<dbReference type="PROSITE" id="PS50082">
    <property type="entry name" value="WD_REPEATS_2"/>
    <property type="match status" value="1"/>
</dbReference>
<feature type="domain" description="Small-subunit processome Utp12" evidence="3">
    <location>
        <begin position="476"/>
        <end position="566"/>
    </location>
</feature>
<dbReference type="Pfam" id="PF00400">
    <property type="entry name" value="WD40"/>
    <property type="match status" value="4"/>
</dbReference>
<evidence type="ECO:0000256" key="1">
    <source>
        <dbReference type="PROSITE-ProRule" id="PRU00221"/>
    </source>
</evidence>
<dbReference type="InterPro" id="IPR036322">
    <property type="entry name" value="WD40_repeat_dom_sf"/>
</dbReference>
<reference evidence="5" key="2">
    <citation type="submission" date="2025-08" db="UniProtKB">
        <authorList>
            <consortium name="RefSeq"/>
        </authorList>
    </citation>
    <scope>IDENTIFICATION</scope>
    <source>
        <tissue evidence="5">Leaf</tissue>
    </source>
</reference>
<dbReference type="InterPro" id="IPR015943">
    <property type="entry name" value="WD40/YVTN_repeat-like_dom_sf"/>
</dbReference>
<dbReference type="AlphaFoldDB" id="A0A9R0IFN6"/>
<dbReference type="OrthoDB" id="30195at2759"/>
<feature type="region of interest" description="Disordered" evidence="2">
    <location>
        <begin position="574"/>
        <end position="616"/>
    </location>
</feature>
<dbReference type="Pfam" id="PF04003">
    <property type="entry name" value="Utp12"/>
    <property type="match status" value="1"/>
</dbReference>